<dbReference type="Gene3D" id="3.40.50.300">
    <property type="entry name" value="P-loop containing nucleotide triphosphate hydrolases"/>
    <property type="match status" value="1"/>
</dbReference>
<comment type="caution">
    <text evidence="1">The sequence shown here is derived from an EMBL/GenBank/DDBJ whole genome shotgun (WGS) entry which is preliminary data.</text>
</comment>
<dbReference type="InterPro" id="IPR027417">
    <property type="entry name" value="P-loop_NTPase"/>
</dbReference>
<name>A0A0T5YSH6_9GAMM</name>
<evidence type="ECO:0008006" key="5">
    <source>
        <dbReference type="Google" id="ProtNLM"/>
    </source>
</evidence>
<protein>
    <recommendedName>
        <fullName evidence="5">Sulfotransferase family protein</fullName>
    </recommendedName>
</protein>
<dbReference type="AlphaFoldDB" id="A0A0T5YSH6"/>
<accession>A0A0T5YSH6</accession>
<evidence type="ECO:0000313" key="4">
    <source>
        <dbReference type="Proteomes" id="UP000051634"/>
    </source>
</evidence>
<reference evidence="3 4" key="1">
    <citation type="submission" date="2015-11" db="EMBL/GenBank/DDBJ databases">
        <title>The genome of Candidatus Endoriftia persephone in Ridgeia piscesae and population structure of the North Eastern Pacific vestimentiferan symbionts.</title>
        <authorList>
            <person name="Perez M."/>
            <person name="Juniper K.S."/>
        </authorList>
    </citation>
    <scope>NUCLEOTIDE SEQUENCE [LARGE SCALE GENOMIC DNA]</scope>
    <source>
        <strain evidence="2">Ind10</strain>
        <strain evidence="1">Ind11</strain>
    </source>
</reference>
<evidence type="ECO:0000313" key="3">
    <source>
        <dbReference type="Proteomes" id="UP000051276"/>
    </source>
</evidence>
<proteinExistence type="predicted"/>
<dbReference type="OrthoDB" id="1429303at2"/>
<sequence length="176" mass="19822">MNVFVLNSGRCGSTTFIQACRYIDNFSAAHESRIQLLGPQRLAYPEQHIEADNRLAWFLGRLERAYGAGAFYVHLQRDPAATAASFAKRSEFGIMQAYREGILLGAQSDQTSQALAEDYLDTIEANIALFLRDKPQQMVFRLENAKADFTEFWERIGASGELSAALQEWQVQYNAS</sequence>
<organism evidence="1 4">
    <name type="scientific">endosymbiont of Ridgeia piscesae</name>
    <dbReference type="NCBI Taxonomy" id="54398"/>
    <lineage>
        <taxon>Bacteria</taxon>
        <taxon>Pseudomonadati</taxon>
        <taxon>Pseudomonadota</taxon>
        <taxon>Gammaproteobacteria</taxon>
        <taxon>sulfur-oxidizing symbionts</taxon>
    </lineage>
</organism>
<dbReference type="STRING" id="54398.Ga0074115_10621"/>
<dbReference type="EMBL" id="LMXI01000140">
    <property type="protein sequence ID" value="KRT59553.1"/>
    <property type="molecule type" value="Genomic_DNA"/>
</dbReference>
<dbReference type="EMBL" id="LDXT01000096">
    <property type="protein sequence ID" value="KRT53587.1"/>
    <property type="molecule type" value="Genomic_DNA"/>
</dbReference>
<dbReference type="RefSeq" id="WP_057955224.1">
    <property type="nucleotide sequence ID" value="NZ_KQ556872.1"/>
</dbReference>
<dbReference type="Proteomes" id="UP000051634">
    <property type="component" value="Unassembled WGS sequence"/>
</dbReference>
<dbReference type="Proteomes" id="UP000051276">
    <property type="component" value="Unassembled WGS sequence"/>
</dbReference>
<gene>
    <name evidence="1" type="ORF">Ga0074115_10621</name>
    <name evidence="2" type="ORF">Ga0076813_155411</name>
</gene>
<evidence type="ECO:0000313" key="1">
    <source>
        <dbReference type="EMBL" id="KRT53587.1"/>
    </source>
</evidence>
<keyword evidence="4" id="KW-1185">Reference proteome</keyword>
<dbReference type="SUPFAM" id="SSF52540">
    <property type="entry name" value="P-loop containing nucleoside triphosphate hydrolases"/>
    <property type="match status" value="1"/>
</dbReference>
<evidence type="ECO:0000313" key="2">
    <source>
        <dbReference type="EMBL" id="KRT59553.1"/>
    </source>
</evidence>